<evidence type="ECO:0000256" key="5">
    <source>
        <dbReference type="ARBA" id="ARBA00022801"/>
    </source>
</evidence>
<dbReference type="PRINTS" id="PR00724">
    <property type="entry name" value="CRBOXYPTASEC"/>
</dbReference>
<evidence type="ECO:0008006" key="10">
    <source>
        <dbReference type="Google" id="ProtNLM"/>
    </source>
</evidence>
<evidence type="ECO:0000256" key="4">
    <source>
        <dbReference type="ARBA" id="ARBA00022729"/>
    </source>
</evidence>
<dbReference type="AlphaFoldDB" id="A0A9J6H4M3"/>
<reference evidence="8 9" key="1">
    <citation type="journal article" date="2020" name="Cell">
        <title>Large-Scale Comparative Analyses of Tick Genomes Elucidate Their Genetic Diversity and Vector Capacities.</title>
        <authorList>
            <consortium name="Tick Genome and Microbiome Consortium (TIGMIC)"/>
            <person name="Jia N."/>
            <person name="Wang J."/>
            <person name="Shi W."/>
            <person name="Du L."/>
            <person name="Sun Y."/>
            <person name="Zhan W."/>
            <person name="Jiang J.F."/>
            <person name="Wang Q."/>
            <person name="Zhang B."/>
            <person name="Ji P."/>
            <person name="Bell-Sakyi L."/>
            <person name="Cui X.M."/>
            <person name="Yuan T.T."/>
            <person name="Jiang B.G."/>
            <person name="Yang W.F."/>
            <person name="Lam T.T."/>
            <person name="Chang Q.C."/>
            <person name="Ding S.J."/>
            <person name="Wang X.J."/>
            <person name="Zhu J.G."/>
            <person name="Ruan X.D."/>
            <person name="Zhao L."/>
            <person name="Wei J.T."/>
            <person name="Ye R.Z."/>
            <person name="Que T.C."/>
            <person name="Du C.H."/>
            <person name="Zhou Y.H."/>
            <person name="Cheng J.X."/>
            <person name="Dai P.F."/>
            <person name="Guo W.B."/>
            <person name="Han X.H."/>
            <person name="Huang E.J."/>
            <person name="Li L.F."/>
            <person name="Wei W."/>
            <person name="Gao Y.C."/>
            <person name="Liu J.Z."/>
            <person name="Shao H.Z."/>
            <person name="Wang X."/>
            <person name="Wang C.C."/>
            <person name="Yang T.C."/>
            <person name="Huo Q.B."/>
            <person name="Li W."/>
            <person name="Chen H.Y."/>
            <person name="Chen S.E."/>
            <person name="Zhou L.G."/>
            <person name="Ni X.B."/>
            <person name="Tian J.H."/>
            <person name="Sheng Y."/>
            <person name="Liu T."/>
            <person name="Pan Y.S."/>
            <person name="Xia L.Y."/>
            <person name="Li J."/>
            <person name="Zhao F."/>
            <person name="Cao W.C."/>
        </authorList>
    </citation>
    <scope>NUCLEOTIDE SEQUENCE [LARGE SCALE GENOMIC DNA]</scope>
    <source>
        <strain evidence="8">HaeL-2018</strain>
    </source>
</reference>
<keyword evidence="2" id="KW-0121">Carboxypeptidase</keyword>
<accession>A0A9J6H4M3</accession>
<evidence type="ECO:0000256" key="1">
    <source>
        <dbReference type="ARBA" id="ARBA00009431"/>
    </source>
</evidence>
<evidence type="ECO:0000256" key="6">
    <source>
        <dbReference type="ARBA" id="ARBA00023180"/>
    </source>
</evidence>
<dbReference type="GO" id="GO:0004185">
    <property type="term" value="F:serine-type carboxypeptidase activity"/>
    <property type="evidence" value="ECO:0007669"/>
    <property type="project" value="InterPro"/>
</dbReference>
<dbReference type="EMBL" id="JABSTR010000011">
    <property type="protein sequence ID" value="KAH9381596.1"/>
    <property type="molecule type" value="Genomic_DNA"/>
</dbReference>
<evidence type="ECO:0000256" key="3">
    <source>
        <dbReference type="ARBA" id="ARBA00022670"/>
    </source>
</evidence>
<dbReference type="OMA" id="NATMERQ"/>
<dbReference type="SUPFAM" id="SSF53474">
    <property type="entry name" value="alpha/beta-Hydrolases"/>
    <property type="match status" value="1"/>
</dbReference>
<evidence type="ECO:0000256" key="7">
    <source>
        <dbReference type="SAM" id="MobiDB-lite"/>
    </source>
</evidence>
<gene>
    <name evidence="8" type="ORF">HPB48_000689</name>
</gene>
<dbReference type="InterPro" id="IPR001563">
    <property type="entry name" value="Peptidase_S10"/>
</dbReference>
<organism evidence="8 9">
    <name type="scientific">Haemaphysalis longicornis</name>
    <name type="common">Bush tick</name>
    <dbReference type="NCBI Taxonomy" id="44386"/>
    <lineage>
        <taxon>Eukaryota</taxon>
        <taxon>Metazoa</taxon>
        <taxon>Ecdysozoa</taxon>
        <taxon>Arthropoda</taxon>
        <taxon>Chelicerata</taxon>
        <taxon>Arachnida</taxon>
        <taxon>Acari</taxon>
        <taxon>Parasitiformes</taxon>
        <taxon>Ixodida</taxon>
        <taxon>Ixodoidea</taxon>
        <taxon>Ixodidae</taxon>
        <taxon>Haemaphysalinae</taxon>
        <taxon>Haemaphysalis</taxon>
    </lineage>
</organism>
<dbReference type="Proteomes" id="UP000821853">
    <property type="component" value="Chromosome 9"/>
</dbReference>
<keyword evidence="9" id="KW-1185">Reference proteome</keyword>
<dbReference type="PANTHER" id="PTHR11802">
    <property type="entry name" value="SERINE PROTEASE FAMILY S10 SERINE CARBOXYPEPTIDASE"/>
    <property type="match status" value="1"/>
</dbReference>
<evidence type="ECO:0000256" key="2">
    <source>
        <dbReference type="ARBA" id="ARBA00022645"/>
    </source>
</evidence>
<dbReference type="Pfam" id="PF00450">
    <property type="entry name" value="Peptidase_S10"/>
    <property type="match status" value="1"/>
</dbReference>
<dbReference type="GO" id="GO:0006508">
    <property type="term" value="P:proteolysis"/>
    <property type="evidence" value="ECO:0007669"/>
    <property type="project" value="UniProtKB-KW"/>
</dbReference>
<keyword evidence="4" id="KW-0732">Signal</keyword>
<sequence>MYVFSSGARRSKDHVWVTAGLKRAPARLLRSASPHGGEPTRQVGSSRQRKCLATCSLPKRAAANISNAERARKARTGKARGKGYLGEAVARAVAPYATARVAPPEKQNSQGRTLSRLLDKPLFLTPLIEYNETEKARHLSRVTVFEDFDIEAHSGYITVQKTFGSNLFFLLTKTKNSPEKAPLILWTFGGPGVSSLLGPLLFNGPLTLDRHGRLGRVAPSMGNLQSFAHVIYLDHPVGSGYSFAKHDADDRPFSKSINDSVNGIDEFLRQFELLFPEFQGRELYIAGESYSARDAFGYAYRYHRNSGDMKNSFKLAGIMSGAGLIAPFVQAANPAQFLLNIGLVGPEGRRKFDEKFRQIKDAVKDEEMLVALLLLREVFSGGDGHASSLYQNVTGYRHRASALHSTEPLEFTSYRVYLRSDDFKKAAHVGLNATMERQKSYVTNSLYAYDAFTDINDIVQTVLENQRVLVYGGNMDVVYPELSTYRFLMTLKWSGEKDFKRTRRKPYTDASGTGEVVGYKLQVKNLTYALLVNAGHHVSFDKRAAVIDLYKEFVVANTENS</sequence>
<dbReference type="PANTHER" id="PTHR11802:SF472">
    <property type="entry name" value="SERINE CARBOXYPEPTIDASE CPVL-RELATED"/>
    <property type="match status" value="1"/>
</dbReference>
<keyword evidence="5" id="KW-0378">Hydrolase</keyword>
<dbReference type="Gene3D" id="3.40.50.1820">
    <property type="entry name" value="alpha/beta hydrolase"/>
    <property type="match status" value="1"/>
</dbReference>
<dbReference type="InterPro" id="IPR029058">
    <property type="entry name" value="AB_hydrolase_fold"/>
</dbReference>
<comment type="caution">
    <text evidence="8">The sequence shown here is derived from an EMBL/GenBank/DDBJ whole genome shotgun (WGS) entry which is preliminary data.</text>
</comment>
<dbReference type="OrthoDB" id="443318at2759"/>
<dbReference type="VEuPathDB" id="VectorBase:HLOH_047497"/>
<evidence type="ECO:0000313" key="8">
    <source>
        <dbReference type="EMBL" id="KAH9381596.1"/>
    </source>
</evidence>
<evidence type="ECO:0000313" key="9">
    <source>
        <dbReference type="Proteomes" id="UP000821853"/>
    </source>
</evidence>
<protein>
    <recommendedName>
        <fullName evidence="10">Serine carboxypeptidase</fullName>
    </recommendedName>
</protein>
<keyword evidence="6" id="KW-0325">Glycoprotein</keyword>
<keyword evidence="3" id="KW-0645">Protease</keyword>
<comment type="similarity">
    <text evidence="1">Belongs to the peptidase S10 family.</text>
</comment>
<name>A0A9J6H4M3_HAELO</name>
<feature type="region of interest" description="Disordered" evidence="7">
    <location>
        <begin position="28"/>
        <end position="49"/>
    </location>
</feature>
<proteinExistence type="inferred from homology"/>